<comment type="caution">
    <text evidence="4">The sequence shown here is derived from an EMBL/GenBank/DDBJ whole genome shotgun (WGS) entry which is preliminary data.</text>
</comment>
<evidence type="ECO:0000259" key="3">
    <source>
        <dbReference type="Pfam" id="PF08308"/>
    </source>
</evidence>
<feature type="compositionally biased region" description="Basic and acidic residues" evidence="1">
    <location>
        <begin position="17"/>
        <end position="26"/>
    </location>
</feature>
<accession>A0ABY0CRE7</accession>
<evidence type="ECO:0000256" key="1">
    <source>
        <dbReference type="SAM" id="MobiDB-lite"/>
    </source>
</evidence>
<name>A0ABY0CRE7_9DELT</name>
<feature type="domain" description="PEGA" evidence="3">
    <location>
        <begin position="245"/>
        <end position="289"/>
    </location>
</feature>
<dbReference type="InterPro" id="IPR013229">
    <property type="entry name" value="PEGA"/>
</dbReference>
<keyword evidence="2" id="KW-0472">Membrane</keyword>
<gene>
    <name evidence="4" type="ORF">EA187_14895</name>
</gene>
<evidence type="ECO:0000313" key="5">
    <source>
        <dbReference type="Proteomes" id="UP000282926"/>
    </source>
</evidence>
<keyword evidence="2" id="KW-0812">Transmembrane</keyword>
<protein>
    <submittedName>
        <fullName evidence="4">PEGA domain-containing protein</fullName>
    </submittedName>
</protein>
<dbReference type="Proteomes" id="UP000282926">
    <property type="component" value="Unassembled WGS sequence"/>
</dbReference>
<evidence type="ECO:0000313" key="4">
    <source>
        <dbReference type="EMBL" id="RVU42794.1"/>
    </source>
</evidence>
<reference evidence="4 5" key="1">
    <citation type="submission" date="2019-01" db="EMBL/GenBank/DDBJ databases">
        <title>Lujinxingia litoralis gen. nov., sp. nov. and Lujinxingia sediminis gen. nov., sp. nov., new members in the order Bradymonadales, isolated from coastal sediment.</title>
        <authorList>
            <person name="Li C.-M."/>
        </authorList>
    </citation>
    <scope>NUCLEOTIDE SEQUENCE [LARGE SCALE GENOMIC DNA]</scope>
    <source>
        <strain evidence="4 5">SEH01</strain>
    </source>
</reference>
<organism evidence="4 5">
    <name type="scientific">Lujinxingia sediminis</name>
    <dbReference type="NCBI Taxonomy" id="2480984"/>
    <lineage>
        <taxon>Bacteria</taxon>
        <taxon>Deltaproteobacteria</taxon>
        <taxon>Bradymonadales</taxon>
        <taxon>Lujinxingiaceae</taxon>
        <taxon>Lujinxingia</taxon>
    </lineage>
</organism>
<feature type="region of interest" description="Disordered" evidence="1">
    <location>
        <begin position="1"/>
        <end position="26"/>
    </location>
</feature>
<keyword evidence="5" id="KW-1185">Reference proteome</keyword>
<sequence>MPACRRFERSTITARGPHSDLSKVDGMRPAHSPKVVYVLYALIALSLFSAGALLLNERDTLELLPQNEGADEFAAYHAPSEPSAERSTSSELLAEADLAPEPTSPEDFHAEDWELLTPVAEERTLEAPTPLEVGQRQRRLRPAHLTVITDFSRAQVTVNGLPYPAYSEDGENEGMVLPAGGPHRVVVDYSGNQRVYEIALRPNEARMLMVELTNYNGAPVASKSTAAPPKPQEKPEEPEAEDGQGRITVYSRPRGAVLVNGSDRGQQTPGTVDVEAGRHEVQVRYEDGEVSEKKVVRVREGSRIKLFFRQSK</sequence>
<keyword evidence="2" id="KW-1133">Transmembrane helix</keyword>
<dbReference type="EMBL" id="SADD01000009">
    <property type="protein sequence ID" value="RVU42794.1"/>
    <property type="molecule type" value="Genomic_DNA"/>
</dbReference>
<evidence type="ECO:0000256" key="2">
    <source>
        <dbReference type="SAM" id="Phobius"/>
    </source>
</evidence>
<feature type="transmembrane region" description="Helical" evidence="2">
    <location>
        <begin position="35"/>
        <end position="55"/>
    </location>
</feature>
<feature type="region of interest" description="Disordered" evidence="1">
    <location>
        <begin position="219"/>
        <end position="278"/>
    </location>
</feature>
<dbReference type="Pfam" id="PF08308">
    <property type="entry name" value="PEGA"/>
    <property type="match status" value="1"/>
</dbReference>
<proteinExistence type="predicted"/>